<proteinExistence type="predicted"/>
<accession>A0A4V1ZAX9</accession>
<evidence type="ECO:0008006" key="5">
    <source>
        <dbReference type="Google" id="ProtNLM"/>
    </source>
</evidence>
<reference evidence="3 4" key="1">
    <citation type="submission" date="2019-02" db="EMBL/GenBank/DDBJ databases">
        <title>Bacterial novel species isolated from soil.</title>
        <authorList>
            <person name="Jung H.-Y."/>
        </authorList>
    </citation>
    <scope>NUCLEOTIDE SEQUENCE [LARGE SCALE GENOMIC DNA]</scope>
    <source>
        <strain evidence="3 4">1-3-3-3</strain>
    </source>
</reference>
<evidence type="ECO:0000313" key="4">
    <source>
        <dbReference type="Proteomes" id="UP000294155"/>
    </source>
</evidence>
<feature type="region of interest" description="Disordered" evidence="1">
    <location>
        <begin position="21"/>
        <end position="132"/>
    </location>
</feature>
<feature type="chain" id="PRO_5020595610" description="Lipoprotein" evidence="2">
    <location>
        <begin position="20"/>
        <end position="132"/>
    </location>
</feature>
<sequence length="132" mass="13716">MTKNLLLSGLALATLALNACSSEPSDYRPDKKVSVDMVAPGTRSDEGYAQAERGTAEEPNQAKGGAIAHPISNNGPVDETDVDVHNKPSAEKAMSANAEEVETSKKGSDAAKVQAEPHAMPKGTTGGQLKEE</sequence>
<keyword evidence="2" id="KW-0732">Signal</keyword>
<comment type="caution">
    <text evidence="3">The sequence shown here is derived from an EMBL/GenBank/DDBJ whole genome shotgun (WGS) entry which is preliminary data.</text>
</comment>
<keyword evidence="4" id="KW-1185">Reference proteome</keyword>
<evidence type="ECO:0000256" key="1">
    <source>
        <dbReference type="SAM" id="MobiDB-lite"/>
    </source>
</evidence>
<evidence type="ECO:0000313" key="3">
    <source>
        <dbReference type="EMBL" id="RYU81049.1"/>
    </source>
</evidence>
<dbReference type="RefSeq" id="WP_129920493.1">
    <property type="nucleotide sequence ID" value="NZ_SEWE01000011.1"/>
</dbReference>
<gene>
    <name evidence="3" type="ORF">EWM57_07350</name>
</gene>
<dbReference type="OrthoDB" id="887022at2"/>
<feature type="compositionally biased region" description="Basic and acidic residues" evidence="1">
    <location>
        <begin position="25"/>
        <end position="34"/>
    </location>
</feature>
<name>A0A4V1ZAX9_9BACT</name>
<dbReference type="EMBL" id="SEWE01000011">
    <property type="protein sequence ID" value="RYU81049.1"/>
    <property type="molecule type" value="Genomic_DNA"/>
</dbReference>
<dbReference type="Proteomes" id="UP000294155">
    <property type="component" value="Unassembled WGS sequence"/>
</dbReference>
<protein>
    <recommendedName>
        <fullName evidence="5">Lipoprotein</fullName>
    </recommendedName>
</protein>
<organism evidence="3 4">
    <name type="scientific">Hymenobacter persicinus</name>
    <dbReference type="NCBI Taxonomy" id="2025506"/>
    <lineage>
        <taxon>Bacteria</taxon>
        <taxon>Pseudomonadati</taxon>
        <taxon>Bacteroidota</taxon>
        <taxon>Cytophagia</taxon>
        <taxon>Cytophagales</taxon>
        <taxon>Hymenobacteraceae</taxon>
        <taxon>Hymenobacter</taxon>
    </lineage>
</organism>
<evidence type="ECO:0000256" key="2">
    <source>
        <dbReference type="SAM" id="SignalP"/>
    </source>
</evidence>
<feature type="signal peptide" evidence="2">
    <location>
        <begin position="1"/>
        <end position="19"/>
    </location>
</feature>
<dbReference type="AlphaFoldDB" id="A0A4V1ZAX9"/>